<organism evidence="4 5">
    <name type="scientific">Mytilus coruscus</name>
    <name type="common">Sea mussel</name>
    <dbReference type="NCBI Taxonomy" id="42192"/>
    <lineage>
        <taxon>Eukaryota</taxon>
        <taxon>Metazoa</taxon>
        <taxon>Spiralia</taxon>
        <taxon>Lophotrochozoa</taxon>
        <taxon>Mollusca</taxon>
        <taxon>Bivalvia</taxon>
        <taxon>Autobranchia</taxon>
        <taxon>Pteriomorphia</taxon>
        <taxon>Mytilida</taxon>
        <taxon>Mytiloidea</taxon>
        <taxon>Mytilidae</taxon>
        <taxon>Mytilinae</taxon>
        <taxon>Mytilus</taxon>
    </lineage>
</organism>
<dbReference type="PROSITE" id="PS00018">
    <property type="entry name" value="EF_HAND_1"/>
    <property type="match status" value="3"/>
</dbReference>
<dbReference type="SMART" id="SM00054">
    <property type="entry name" value="EFh"/>
    <property type="match status" value="4"/>
</dbReference>
<keyword evidence="5" id="KW-1185">Reference proteome</keyword>
<dbReference type="OrthoDB" id="6051754at2759"/>
<sequence length="162" mass="19091">MAAGLNKYVRFSKTMNSLTQVEIEYYRDAFKFFDRDKKGYITADDFDKALRRMGNSIPTEEEVQNLLKEYDINGDGKVTFEEMVVMTVKRKQNEDEDPENRKLFDKFDSNKDGYLNREELVEVLAQLGPRLSSTDVEEILRDYDENHDGLIQFSEFEKMLIQ</sequence>
<dbReference type="InterPro" id="IPR018247">
    <property type="entry name" value="EF_Hand_1_Ca_BS"/>
</dbReference>
<dbReference type="GO" id="GO:0005509">
    <property type="term" value="F:calcium ion binding"/>
    <property type="evidence" value="ECO:0007669"/>
    <property type="project" value="InterPro"/>
</dbReference>
<dbReference type="AlphaFoldDB" id="A0A6J8C432"/>
<dbReference type="FunFam" id="1.10.238.10:FF:000178">
    <property type="entry name" value="Calmodulin-2 A"/>
    <property type="match status" value="1"/>
</dbReference>
<protein>
    <recommendedName>
        <fullName evidence="3">EF-hand domain-containing protein</fullName>
    </recommendedName>
</protein>
<accession>A0A6J8C432</accession>
<proteinExistence type="predicted"/>
<dbReference type="Gene3D" id="1.10.238.10">
    <property type="entry name" value="EF-hand"/>
    <property type="match status" value="2"/>
</dbReference>
<dbReference type="SUPFAM" id="SSF47473">
    <property type="entry name" value="EF-hand"/>
    <property type="match status" value="1"/>
</dbReference>
<dbReference type="InterPro" id="IPR011992">
    <property type="entry name" value="EF-hand-dom_pair"/>
</dbReference>
<evidence type="ECO:0000313" key="4">
    <source>
        <dbReference type="EMBL" id="CAC5391125.1"/>
    </source>
</evidence>
<dbReference type="PROSITE" id="PS50222">
    <property type="entry name" value="EF_HAND_2"/>
    <property type="match status" value="4"/>
</dbReference>
<name>A0A6J8C432_MYTCO</name>
<dbReference type="EMBL" id="CACVKT020004665">
    <property type="protein sequence ID" value="CAC5391125.1"/>
    <property type="molecule type" value="Genomic_DNA"/>
</dbReference>
<evidence type="ECO:0000313" key="5">
    <source>
        <dbReference type="Proteomes" id="UP000507470"/>
    </source>
</evidence>
<evidence type="ECO:0000259" key="3">
    <source>
        <dbReference type="PROSITE" id="PS50222"/>
    </source>
</evidence>
<feature type="domain" description="EF-hand" evidence="3">
    <location>
        <begin position="131"/>
        <end position="162"/>
    </location>
</feature>
<feature type="domain" description="EF-hand" evidence="3">
    <location>
        <begin position="58"/>
        <end position="93"/>
    </location>
</feature>
<dbReference type="InterPro" id="IPR002048">
    <property type="entry name" value="EF_hand_dom"/>
</dbReference>
<dbReference type="InterPro" id="IPR050145">
    <property type="entry name" value="Centrin_CML-like"/>
</dbReference>
<dbReference type="Pfam" id="PF13499">
    <property type="entry name" value="EF-hand_7"/>
    <property type="match status" value="2"/>
</dbReference>
<keyword evidence="1" id="KW-0677">Repeat</keyword>
<evidence type="ECO:0000256" key="2">
    <source>
        <dbReference type="ARBA" id="ARBA00022837"/>
    </source>
</evidence>
<feature type="domain" description="EF-hand" evidence="3">
    <location>
        <begin position="21"/>
        <end position="56"/>
    </location>
</feature>
<dbReference type="GO" id="GO:0043226">
    <property type="term" value="C:organelle"/>
    <property type="evidence" value="ECO:0007669"/>
    <property type="project" value="UniProtKB-ARBA"/>
</dbReference>
<gene>
    <name evidence="4" type="ORF">MCOR_26161</name>
</gene>
<keyword evidence="2" id="KW-0106">Calcium</keyword>
<reference evidence="4 5" key="1">
    <citation type="submission" date="2020-06" db="EMBL/GenBank/DDBJ databases">
        <authorList>
            <person name="Li R."/>
            <person name="Bekaert M."/>
        </authorList>
    </citation>
    <scope>NUCLEOTIDE SEQUENCE [LARGE SCALE GENOMIC DNA]</scope>
    <source>
        <strain evidence="5">wild</strain>
    </source>
</reference>
<dbReference type="CDD" id="cd00051">
    <property type="entry name" value="EFh"/>
    <property type="match status" value="1"/>
</dbReference>
<dbReference type="Proteomes" id="UP000507470">
    <property type="component" value="Unassembled WGS sequence"/>
</dbReference>
<dbReference type="PANTHER" id="PTHR23050">
    <property type="entry name" value="CALCIUM BINDING PROTEIN"/>
    <property type="match status" value="1"/>
</dbReference>
<evidence type="ECO:0000256" key="1">
    <source>
        <dbReference type="ARBA" id="ARBA00022737"/>
    </source>
</evidence>
<feature type="domain" description="EF-hand" evidence="3">
    <location>
        <begin position="95"/>
        <end position="130"/>
    </location>
</feature>